<name>A0A8T3AZI2_DENNO</name>
<reference evidence="4" key="1">
    <citation type="journal article" date="2022" name="Front. Genet.">
        <title>Chromosome-Scale Assembly of the Dendrobium nobile Genome Provides Insights Into the Molecular Mechanism of the Biosynthesis of the Medicinal Active Ingredient of Dendrobium.</title>
        <authorList>
            <person name="Xu Q."/>
            <person name="Niu S.-C."/>
            <person name="Li K.-L."/>
            <person name="Zheng P.-J."/>
            <person name="Zhang X.-J."/>
            <person name="Jia Y."/>
            <person name="Liu Y."/>
            <person name="Niu Y.-X."/>
            <person name="Yu L.-H."/>
            <person name="Chen D.-F."/>
            <person name="Zhang G.-Q."/>
        </authorList>
    </citation>
    <scope>NUCLEOTIDE SEQUENCE</scope>
    <source>
        <tissue evidence="4">Leaf</tissue>
    </source>
</reference>
<dbReference type="GO" id="GO:0046983">
    <property type="term" value="F:protein dimerization activity"/>
    <property type="evidence" value="ECO:0007669"/>
    <property type="project" value="InterPro"/>
</dbReference>
<dbReference type="GO" id="GO:0000118">
    <property type="term" value="C:histone deacetylase complex"/>
    <property type="evidence" value="ECO:0007669"/>
    <property type="project" value="TreeGrafter"/>
</dbReference>
<dbReference type="CDD" id="cd14438">
    <property type="entry name" value="Hip_N"/>
    <property type="match status" value="1"/>
</dbReference>
<organism evidence="4 5">
    <name type="scientific">Dendrobium nobile</name>
    <name type="common">Orchid</name>
    <dbReference type="NCBI Taxonomy" id="94219"/>
    <lineage>
        <taxon>Eukaryota</taxon>
        <taxon>Viridiplantae</taxon>
        <taxon>Streptophyta</taxon>
        <taxon>Embryophyta</taxon>
        <taxon>Tracheophyta</taxon>
        <taxon>Spermatophyta</taxon>
        <taxon>Magnoliopsida</taxon>
        <taxon>Liliopsida</taxon>
        <taxon>Asparagales</taxon>
        <taxon>Orchidaceae</taxon>
        <taxon>Epidendroideae</taxon>
        <taxon>Malaxideae</taxon>
        <taxon>Dendrobiinae</taxon>
        <taxon>Dendrobium</taxon>
    </lineage>
</organism>
<evidence type="ECO:0000256" key="2">
    <source>
        <dbReference type="ARBA" id="ARBA00022803"/>
    </source>
</evidence>
<dbReference type="SMR" id="A0A8T3AZI2"/>
<dbReference type="Gene3D" id="6.10.250.3420">
    <property type="match status" value="1"/>
</dbReference>
<dbReference type="AlphaFoldDB" id="A0A8T3AZI2"/>
<proteinExistence type="predicted"/>
<dbReference type="Pfam" id="PF18253">
    <property type="entry name" value="HipN"/>
    <property type="match status" value="1"/>
</dbReference>
<sequence>MDAAKVKELKLFVEQCRRNPEILRDPSISFFRDYLESLGAKLPPASFGSAKSPRAGDTVTV</sequence>
<dbReference type="Proteomes" id="UP000829196">
    <property type="component" value="Unassembled WGS sequence"/>
</dbReference>
<accession>A0A8T3AZI2</accession>
<keyword evidence="2" id="KW-0802">TPR repeat</keyword>
<dbReference type="OrthoDB" id="533763at2759"/>
<dbReference type="FunFam" id="6.10.250.3420:FF:000001">
    <property type="entry name" value="Hsc70-interacting protein-like protein"/>
    <property type="match status" value="1"/>
</dbReference>
<gene>
    <name evidence="4" type="ORF">KFK09_019270</name>
</gene>
<keyword evidence="1" id="KW-0677">Repeat</keyword>
<dbReference type="EMBL" id="JAGYWB010000013">
    <property type="protein sequence ID" value="KAI0501052.1"/>
    <property type="molecule type" value="Genomic_DNA"/>
</dbReference>
<evidence type="ECO:0000259" key="3">
    <source>
        <dbReference type="Pfam" id="PF18253"/>
    </source>
</evidence>
<dbReference type="InterPro" id="IPR034649">
    <property type="entry name" value="Hip_N"/>
</dbReference>
<dbReference type="PANTHER" id="PTHR45883">
    <property type="entry name" value="HSC70-INTERACTING PROTEIN"/>
    <property type="match status" value="1"/>
</dbReference>
<evidence type="ECO:0000256" key="1">
    <source>
        <dbReference type="ARBA" id="ARBA00022737"/>
    </source>
</evidence>
<dbReference type="GO" id="GO:0030544">
    <property type="term" value="F:Hsp70 protein binding"/>
    <property type="evidence" value="ECO:0007669"/>
    <property type="project" value="TreeGrafter"/>
</dbReference>
<evidence type="ECO:0000313" key="4">
    <source>
        <dbReference type="EMBL" id="KAI0501052.1"/>
    </source>
</evidence>
<dbReference type="PANTHER" id="PTHR45883:SF2">
    <property type="entry name" value="HSC70-INTERACTING PROTEIN"/>
    <property type="match status" value="1"/>
</dbReference>
<feature type="domain" description="Hsp70-interacting protein N-terminal" evidence="3">
    <location>
        <begin position="2"/>
        <end position="43"/>
    </location>
</feature>
<evidence type="ECO:0000313" key="5">
    <source>
        <dbReference type="Proteomes" id="UP000829196"/>
    </source>
</evidence>
<protein>
    <recommendedName>
        <fullName evidence="3">Hsp70-interacting protein N-terminal domain-containing protein</fullName>
    </recommendedName>
</protein>
<keyword evidence="5" id="KW-1185">Reference proteome</keyword>
<comment type="caution">
    <text evidence="4">The sequence shown here is derived from an EMBL/GenBank/DDBJ whole genome shotgun (WGS) entry which is preliminary data.</text>
</comment>